<dbReference type="EMBL" id="CAJC01000154">
    <property type="protein sequence ID" value="CCI53647.1"/>
    <property type="molecule type" value="Genomic_DNA"/>
</dbReference>
<evidence type="ECO:0000256" key="1">
    <source>
        <dbReference type="ARBA" id="ARBA00004141"/>
    </source>
</evidence>
<comment type="subcellular location">
    <subcellularLocation>
        <location evidence="1">Membrane</location>
        <topology evidence="1">Multi-pass membrane protein</topology>
    </subcellularLocation>
</comment>
<evidence type="ECO:0000256" key="3">
    <source>
        <dbReference type="ARBA" id="ARBA00022989"/>
    </source>
</evidence>
<dbReference type="InterPro" id="IPR052730">
    <property type="entry name" value="Sugar_ABC_transporter"/>
</dbReference>
<dbReference type="GO" id="GO:0055085">
    <property type="term" value="P:transmembrane transport"/>
    <property type="evidence" value="ECO:0007669"/>
    <property type="project" value="InterPro"/>
</dbReference>
<dbReference type="Gene3D" id="1.10.3720.10">
    <property type="entry name" value="MetI-like"/>
    <property type="match status" value="1"/>
</dbReference>
<evidence type="ECO:0000256" key="5">
    <source>
        <dbReference type="SAM" id="Phobius"/>
    </source>
</evidence>
<name>A0A077MEY9_9MICO</name>
<keyword evidence="3 5" id="KW-1133">Transmembrane helix</keyword>
<dbReference type="PANTHER" id="PTHR43759">
    <property type="entry name" value="TREHALOSE TRANSPORT SYSTEM PERMEASE PROTEIN SUGA"/>
    <property type="match status" value="1"/>
</dbReference>
<dbReference type="GO" id="GO:0016020">
    <property type="term" value="C:membrane"/>
    <property type="evidence" value="ECO:0007669"/>
    <property type="project" value="UniProtKB-SubCell"/>
</dbReference>
<organism evidence="7 8">
    <name type="scientific">Nostocoides jenkinsii Ben 74</name>
    <dbReference type="NCBI Taxonomy" id="1193518"/>
    <lineage>
        <taxon>Bacteria</taxon>
        <taxon>Bacillati</taxon>
        <taxon>Actinomycetota</taxon>
        <taxon>Actinomycetes</taxon>
        <taxon>Micrococcales</taxon>
        <taxon>Intrasporangiaceae</taxon>
        <taxon>Nostocoides</taxon>
    </lineage>
</organism>
<dbReference type="STRING" id="1193518.BN13_430006"/>
<gene>
    <name evidence="7" type="ORF">BN13_430006</name>
</gene>
<evidence type="ECO:0000313" key="7">
    <source>
        <dbReference type="EMBL" id="CCI53647.1"/>
    </source>
</evidence>
<reference evidence="7 8" key="1">
    <citation type="journal article" date="2013" name="ISME J.">
        <title>A metabolic model for members of the genus Tetrasphaera involved in enhanced biological phosphorus removal.</title>
        <authorList>
            <person name="Kristiansen R."/>
            <person name="Nguyen H.T.T."/>
            <person name="Saunders A.M."/>
            <person name="Nielsen J.L."/>
            <person name="Wimmer R."/>
            <person name="Le V.Q."/>
            <person name="McIlroy S.J."/>
            <person name="Petrovski S."/>
            <person name="Seviour R.J."/>
            <person name="Calteau A."/>
            <person name="Nielsen K.L."/>
            <person name="Nielsen P.H."/>
        </authorList>
    </citation>
    <scope>NUCLEOTIDE SEQUENCE [LARGE SCALE GENOMIC DNA]</scope>
    <source>
        <strain evidence="7 8">Ben 74</strain>
    </source>
</reference>
<comment type="caution">
    <text evidence="7">The sequence shown here is derived from an EMBL/GenBank/DDBJ whole genome shotgun (WGS) entry which is preliminary data.</text>
</comment>
<dbReference type="SUPFAM" id="SSF161098">
    <property type="entry name" value="MetI-like"/>
    <property type="match status" value="1"/>
</dbReference>
<protein>
    <recommendedName>
        <fullName evidence="6">ABC transmembrane type-1 domain-containing protein</fullName>
    </recommendedName>
</protein>
<dbReference type="InterPro" id="IPR035906">
    <property type="entry name" value="MetI-like_sf"/>
</dbReference>
<dbReference type="PANTHER" id="PTHR43759:SF1">
    <property type="entry name" value="GLUCOSE IMPORT SYSTEM PERMEASE PROTEIN GLCT"/>
    <property type="match status" value="1"/>
</dbReference>
<keyword evidence="8" id="KW-1185">Reference proteome</keyword>
<dbReference type="AlphaFoldDB" id="A0A077MEY9"/>
<keyword evidence="4 5" id="KW-0472">Membrane</keyword>
<evidence type="ECO:0000313" key="8">
    <source>
        <dbReference type="Proteomes" id="UP000035720"/>
    </source>
</evidence>
<dbReference type="InterPro" id="IPR000515">
    <property type="entry name" value="MetI-like"/>
</dbReference>
<feature type="domain" description="ABC transmembrane type-1" evidence="6">
    <location>
        <begin position="35"/>
        <end position="160"/>
    </location>
</feature>
<dbReference type="Proteomes" id="UP000035720">
    <property type="component" value="Unassembled WGS sequence"/>
</dbReference>
<evidence type="ECO:0000256" key="2">
    <source>
        <dbReference type="ARBA" id="ARBA00022692"/>
    </source>
</evidence>
<feature type="transmembrane region" description="Helical" evidence="5">
    <location>
        <begin position="39"/>
        <end position="60"/>
    </location>
</feature>
<dbReference type="PROSITE" id="PS50928">
    <property type="entry name" value="ABC_TM1"/>
    <property type="match status" value="1"/>
</dbReference>
<accession>A0A077MEY9</accession>
<evidence type="ECO:0000259" key="6">
    <source>
        <dbReference type="PROSITE" id="PS50928"/>
    </source>
</evidence>
<sequence>MVASRLATRTSTELHFVGLKNYSTILTSGPMLQTFGRTFLLLVVVLPIQLILGYLVAKVFYRVRDVPGAGLIRTLCLLPVMLPEIVVGLLFGYMLNPRVGVVNYYLGQLGLPKPDWFGSTSFAMTAATRSCTAVDTGSEGGLALEVKGGCRRNRRREACG</sequence>
<keyword evidence="2 5" id="KW-0812">Transmembrane</keyword>
<proteinExistence type="predicted"/>
<evidence type="ECO:0000256" key="4">
    <source>
        <dbReference type="ARBA" id="ARBA00023136"/>
    </source>
</evidence>
<feature type="transmembrane region" description="Helical" evidence="5">
    <location>
        <begin position="72"/>
        <end position="95"/>
    </location>
</feature>